<evidence type="ECO:0000313" key="3">
    <source>
        <dbReference type="WBParaSite" id="ACOC_0001181201-mRNA-1"/>
    </source>
</evidence>
<reference evidence="1 2" key="2">
    <citation type="submission" date="2018-11" db="EMBL/GenBank/DDBJ databases">
        <authorList>
            <consortium name="Pathogen Informatics"/>
        </authorList>
    </citation>
    <scope>NUCLEOTIDE SEQUENCE [LARGE SCALE GENOMIC DNA]</scope>
    <source>
        <strain evidence="1 2">Costa Rica</strain>
    </source>
</reference>
<dbReference type="WBParaSite" id="ACOC_0001181201-mRNA-1">
    <property type="protein sequence ID" value="ACOC_0001181201-mRNA-1"/>
    <property type="gene ID" value="ACOC_0001181201"/>
</dbReference>
<organism evidence="3">
    <name type="scientific">Angiostrongylus costaricensis</name>
    <name type="common">Nematode worm</name>
    <dbReference type="NCBI Taxonomy" id="334426"/>
    <lineage>
        <taxon>Eukaryota</taxon>
        <taxon>Metazoa</taxon>
        <taxon>Ecdysozoa</taxon>
        <taxon>Nematoda</taxon>
        <taxon>Chromadorea</taxon>
        <taxon>Rhabditida</taxon>
        <taxon>Rhabditina</taxon>
        <taxon>Rhabditomorpha</taxon>
        <taxon>Strongyloidea</taxon>
        <taxon>Metastrongylidae</taxon>
        <taxon>Angiostrongylus</taxon>
    </lineage>
</organism>
<proteinExistence type="predicted"/>
<reference evidence="3" key="1">
    <citation type="submission" date="2017-02" db="UniProtKB">
        <authorList>
            <consortium name="WormBaseParasite"/>
        </authorList>
    </citation>
    <scope>IDENTIFICATION</scope>
</reference>
<evidence type="ECO:0000313" key="1">
    <source>
        <dbReference type="EMBL" id="VDM63398.1"/>
    </source>
</evidence>
<keyword evidence="2" id="KW-1185">Reference proteome</keyword>
<dbReference type="AlphaFoldDB" id="A0A0R3PZ64"/>
<protein>
    <submittedName>
        <fullName evidence="3">Arrestin_C domain-containing protein</fullName>
    </submittedName>
</protein>
<dbReference type="EMBL" id="UYYA01004798">
    <property type="protein sequence ID" value="VDM63398.1"/>
    <property type="molecule type" value="Genomic_DNA"/>
</dbReference>
<sequence length="103" mass="11429">MKSKTLILPVSDKGGDFIVIPGQLDVDIRKKHVIITGPSLLSTTIVSYKRASPGEMRHSRDASLKRIQLDTKAKTPHQEYEGLLTTTRLIGSEEDKDIETLAE</sequence>
<accession>A0A0R3PZ64</accession>
<dbReference type="Proteomes" id="UP000267027">
    <property type="component" value="Unassembled WGS sequence"/>
</dbReference>
<gene>
    <name evidence="1" type="ORF">ACOC_LOCUS11813</name>
</gene>
<name>A0A0R3PZ64_ANGCS</name>
<evidence type="ECO:0000313" key="2">
    <source>
        <dbReference type="Proteomes" id="UP000267027"/>
    </source>
</evidence>